<dbReference type="Gene3D" id="3.40.50.1820">
    <property type="entry name" value="alpha/beta hydrolase"/>
    <property type="match status" value="1"/>
</dbReference>
<protein>
    <submittedName>
        <fullName evidence="2">Alpha/beta hydrolase</fullName>
    </submittedName>
</protein>
<comment type="caution">
    <text evidence="2">The sequence shown here is derived from an EMBL/GenBank/DDBJ whole genome shotgun (WGS) entry which is preliminary data.</text>
</comment>
<dbReference type="InterPro" id="IPR029058">
    <property type="entry name" value="AB_hydrolase_fold"/>
</dbReference>
<dbReference type="InterPro" id="IPR046879">
    <property type="entry name" value="KANL3/Tex30_Abhydrolase"/>
</dbReference>
<dbReference type="RefSeq" id="WP_108688565.1">
    <property type="nucleotide sequence ID" value="NZ_QCYK01000003.1"/>
</dbReference>
<dbReference type="EMBL" id="QCYK01000003">
    <property type="protein sequence ID" value="PUZ22820.1"/>
    <property type="molecule type" value="Genomic_DNA"/>
</dbReference>
<dbReference type="PANTHER" id="PTHR13136">
    <property type="entry name" value="TESTIS DEVELOPMENT PROTEIN PRTD"/>
    <property type="match status" value="1"/>
</dbReference>
<gene>
    <name evidence="2" type="ORF">DCC81_20570</name>
</gene>
<dbReference type="OrthoDB" id="652634at2"/>
<organism evidence="2 3">
    <name type="scientific">Chitinophaga parva</name>
    <dbReference type="NCBI Taxonomy" id="2169414"/>
    <lineage>
        <taxon>Bacteria</taxon>
        <taxon>Pseudomonadati</taxon>
        <taxon>Bacteroidota</taxon>
        <taxon>Chitinophagia</taxon>
        <taxon>Chitinophagales</taxon>
        <taxon>Chitinophagaceae</taxon>
        <taxon>Chitinophaga</taxon>
    </lineage>
</organism>
<evidence type="ECO:0000313" key="3">
    <source>
        <dbReference type="Proteomes" id="UP000244450"/>
    </source>
</evidence>
<evidence type="ECO:0000259" key="1">
    <source>
        <dbReference type="Pfam" id="PF20408"/>
    </source>
</evidence>
<dbReference type="AlphaFoldDB" id="A0A2T7BCT1"/>
<dbReference type="InterPro" id="IPR026555">
    <property type="entry name" value="NSL3/Tex30"/>
</dbReference>
<keyword evidence="3" id="KW-1185">Reference proteome</keyword>
<dbReference type="SUPFAM" id="SSF53474">
    <property type="entry name" value="alpha/beta-Hydrolases"/>
    <property type="match status" value="1"/>
</dbReference>
<reference evidence="2 3" key="1">
    <citation type="submission" date="2018-04" db="EMBL/GenBank/DDBJ databases">
        <title>Chitinophaga fuyangensis sp. nov., isolated from soil in a chemical factory.</title>
        <authorList>
            <person name="Chen K."/>
        </authorList>
    </citation>
    <scope>NUCLEOTIDE SEQUENCE [LARGE SCALE GENOMIC DNA]</scope>
    <source>
        <strain evidence="2 3">LY-1</strain>
    </source>
</reference>
<dbReference type="PANTHER" id="PTHR13136:SF11">
    <property type="entry name" value="TESTIS-EXPRESSED PROTEIN 30"/>
    <property type="match status" value="1"/>
</dbReference>
<evidence type="ECO:0000313" key="2">
    <source>
        <dbReference type="EMBL" id="PUZ22820.1"/>
    </source>
</evidence>
<name>A0A2T7BCT1_9BACT</name>
<accession>A0A2T7BCT1</accession>
<keyword evidence="2" id="KW-0378">Hydrolase</keyword>
<dbReference type="Proteomes" id="UP000244450">
    <property type="component" value="Unassembled WGS sequence"/>
</dbReference>
<dbReference type="Pfam" id="PF20408">
    <property type="entry name" value="Abhydrolase_11"/>
    <property type="match status" value="1"/>
</dbReference>
<sequence length="222" mass="23484">MTTRRLSLPLPAPQENVSALYMAPDHPTCMMTLAHGAGAGMEHAFMETLATALAAAGIATLRFNFPFAEHGKGRPDTPAVAHQTIAAAIEKALALQPALPLFVAGKSFGGRMSSQYLALHPRKEVAGLVFYGFPLHPAGKPGTERAAHLADVKVPMLFLQGTRDALAQWDLIAAVCASLKKATLVKIEGADHSFKAGKKVDVMGMLVAATKEWVGGKARAHK</sequence>
<feature type="domain" description="KANL3/Tex30 alpha/beta hydrolase-like" evidence="1">
    <location>
        <begin position="30"/>
        <end position="201"/>
    </location>
</feature>
<proteinExistence type="predicted"/>
<dbReference type="GO" id="GO:0016787">
    <property type="term" value="F:hydrolase activity"/>
    <property type="evidence" value="ECO:0007669"/>
    <property type="project" value="UniProtKB-KW"/>
</dbReference>